<sequence length="253" mass="27584">MATTTPRSSKTLSLKLTIDNSSNKLVFAEAGKEFVDFLFGLMQIPIGSIMGLLLDNGMVGSGSLSRVQESIKNLDPNYLQPNQSKDPLLRPKAAYTPLFLQNLASSNQETIPSIPDKKTIPSINLASSSPFGGTSVSQISKPIKTTSPFSSPSLNPVVSSVVQLEENGYVRGVVTYRVMDDLRVMPMPVMSTITVLKNSNIKDVNSLQEKTVKVDIKKGLELLMVSLRSTTVLTDVFLGHKVLKEYPCSYVEL</sequence>
<evidence type="ECO:0000313" key="1">
    <source>
        <dbReference type="EMBL" id="KAB1226023.1"/>
    </source>
</evidence>
<dbReference type="OrthoDB" id="2014278at2759"/>
<evidence type="ECO:0008006" key="3">
    <source>
        <dbReference type="Google" id="ProtNLM"/>
    </source>
</evidence>
<dbReference type="AlphaFoldDB" id="A0A6A1WMW4"/>
<name>A0A6A1WMW4_9ROSI</name>
<organism evidence="1 2">
    <name type="scientific">Morella rubra</name>
    <name type="common">Chinese bayberry</name>
    <dbReference type="NCBI Taxonomy" id="262757"/>
    <lineage>
        <taxon>Eukaryota</taxon>
        <taxon>Viridiplantae</taxon>
        <taxon>Streptophyta</taxon>
        <taxon>Embryophyta</taxon>
        <taxon>Tracheophyta</taxon>
        <taxon>Spermatophyta</taxon>
        <taxon>Magnoliopsida</taxon>
        <taxon>eudicotyledons</taxon>
        <taxon>Gunneridae</taxon>
        <taxon>Pentapetalae</taxon>
        <taxon>rosids</taxon>
        <taxon>fabids</taxon>
        <taxon>Fagales</taxon>
        <taxon>Myricaceae</taxon>
        <taxon>Morella</taxon>
    </lineage>
</organism>
<protein>
    <recommendedName>
        <fullName evidence="3">DUF674 domain-containing protein</fullName>
    </recommendedName>
</protein>
<dbReference type="Pfam" id="PF05056">
    <property type="entry name" value="DUF674"/>
    <property type="match status" value="2"/>
</dbReference>
<evidence type="ECO:0000313" key="2">
    <source>
        <dbReference type="Proteomes" id="UP000516437"/>
    </source>
</evidence>
<accession>A0A6A1WMW4</accession>
<dbReference type="EMBL" id="RXIC02000019">
    <property type="protein sequence ID" value="KAB1226023.1"/>
    <property type="molecule type" value="Genomic_DNA"/>
</dbReference>
<dbReference type="Proteomes" id="UP000516437">
    <property type="component" value="Chromosome 1"/>
</dbReference>
<proteinExistence type="predicted"/>
<keyword evidence="2" id="KW-1185">Reference proteome</keyword>
<dbReference type="PANTHER" id="PTHR33103:SF99">
    <property type="entry name" value="DUF674 FAMILY PROTEIN"/>
    <property type="match status" value="1"/>
</dbReference>
<reference evidence="1 2" key="1">
    <citation type="journal article" date="2019" name="Plant Biotechnol. J.">
        <title>The red bayberry genome and genetic basis of sex determination.</title>
        <authorList>
            <person name="Jia H.M."/>
            <person name="Jia H.J."/>
            <person name="Cai Q.L."/>
            <person name="Wang Y."/>
            <person name="Zhao H.B."/>
            <person name="Yang W.F."/>
            <person name="Wang G.Y."/>
            <person name="Li Y.H."/>
            <person name="Zhan D.L."/>
            <person name="Shen Y.T."/>
            <person name="Niu Q.F."/>
            <person name="Chang L."/>
            <person name="Qiu J."/>
            <person name="Zhao L."/>
            <person name="Xie H.B."/>
            <person name="Fu W.Y."/>
            <person name="Jin J."/>
            <person name="Li X.W."/>
            <person name="Jiao Y."/>
            <person name="Zhou C.C."/>
            <person name="Tu T."/>
            <person name="Chai C.Y."/>
            <person name="Gao J.L."/>
            <person name="Fan L.J."/>
            <person name="van de Weg E."/>
            <person name="Wang J.Y."/>
            <person name="Gao Z.S."/>
        </authorList>
    </citation>
    <scope>NUCLEOTIDE SEQUENCE [LARGE SCALE GENOMIC DNA]</scope>
    <source>
        <tissue evidence="1">Leaves</tissue>
    </source>
</reference>
<gene>
    <name evidence="1" type="ORF">CJ030_MR1G025240</name>
</gene>
<comment type="caution">
    <text evidence="1">The sequence shown here is derived from an EMBL/GenBank/DDBJ whole genome shotgun (WGS) entry which is preliminary data.</text>
</comment>
<dbReference type="PANTHER" id="PTHR33103">
    <property type="entry name" value="OS01G0153900 PROTEIN"/>
    <property type="match status" value="1"/>
</dbReference>
<dbReference type="InterPro" id="IPR007750">
    <property type="entry name" value="DUF674"/>
</dbReference>